<keyword evidence="2" id="KW-1133">Transmembrane helix</keyword>
<evidence type="ECO:0000256" key="1">
    <source>
        <dbReference type="SAM" id="MobiDB-lite"/>
    </source>
</evidence>
<keyword evidence="2" id="KW-0812">Transmembrane</keyword>
<feature type="compositionally biased region" description="Basic and acidic residues" evidence="1">
    <location>
        <begin position="94"/>
        <end position="107"/>
    </location>
</feature>
<dbReference type="AlphaFoldDB" id="A0A455SPE9"/>
<feature type="compositionally biased region" description="Basic and acidic residues" evidence="1">
    <location>
        <begin position="77"/>
        <end position="87"/>
    </location>
</feature>
<proteinExistence type="predicted"/>
<feature type="transmembrane region" description="Helical" evidence="2">
    <location>
        <begin position="250"/>
        <end position="271"/>
    </location>
</feature>
<protein>
    <submittedName>
        <fullName evidence="3">Uncharacterized protein</fullName>
    </submittedName>
</protein>
<name>A0A455SPE9_9CHLR</name>
<feature type="compositionally biased region" description="Low complexity" evidence="1">
    <location>
        <begin position="433"/>
        <end position="446"/>
    </location>
</feature>
<organism evidence="3">
    <name type="scientific">Thermosporothrix sp. COM3</name>
    <dbReference type="NCBI Taxonomy" id="2490863"/>
    <lineage>
        <taxon>Bacteria</taxon>
        <taxon>Bacillati</taxon>
        <taxon>Chloroflexota</taxon>
        <taxon>Ktedonobacteria</taxon>
        <taxon>Ktedonobacterales</taxon>
        <taxon>Thermosporotrichaceae</taxon>
        <taxon>Thermosporothrix</taxon>
    </lineage>
</organism>
<sequence length="446" mass="49617">MAKDQQERRMYRRSPGRQYGYEYDPLRSRSGKITGTRSSEALNGREETGSRSGILLAQRPDPRRTRQLLRQRIIASKAHELAEKEEAISPETDELARRHPRTSDDLVHYTPASRRARPRRTESVHLPPHLPSTRKLMEEYDEENELAPLDIEADPDVGYDDLAEDEYIDHSASGRSRRSVVLPPAVPSRQGSTSLRSPVHRTPPSHDFEDEDYDDAPYEEEVIDEDEYEEMVGKKAGRPRKKRGKWTRRGVLLGLGAATAAGAGIAAYQLAPRVPQIAGDVGANVQRQIEDAFNKGVAQGAESARKELLMALDNLEGFTLDGAMAAAKLTRVAYDVFISPVIQAGASIAGNFLSAMYQAFKTARGMLAAVRQDNQTLAAIEKILKTWEDQVTHMPKQLNTITQTDLDGAQAYLRALKRKLEEEKAKLTQPQGTATPKANTTPTPKK</sequence>
<feature type="region of interest" description="Disordered" evidence="1">
    <location>
        <begin position="423"/>
        <end position="446"/>
    </location>
</feature>
<dbReference type="EMBL" id="AP019376">
    <property type="protein sequence ID" value="BBH90313.1"/>
    <property type="molecule type" value="Genomic_DNA"/>
</dbReference>
<gene>
    <name evidence="3" type="ORF">KTC_50640</name>
</gene>
<feature type="compositionally biased region" description="Polar residues" evidence="1">
    <location>
        <begin position="31"/>
        <end position="41"/>
    </location>
</feature>
<feature type="compositionally biased region" description="Acidic residues" evidence="1">
    <location>
        <begin position="139"/>
        <end position="167"/>
    </location>
</feature>
<evidence type="ECO:0000313" key="3">
    <source>
        <dbReference type="EMBL" id="BBH90313.1"/>
    </source>
</evidence>
<reference evidence="3" key="1">
    <citation type="submission" date="2018-12" db="EMBL/GenBank/DDBJ databases">
        <title>Novel natural products biosynthetic potential of the class Ktedonobacteria.</title>
        <authorList>
            <person name="Zheng Y."/>
            <person name="Saitou A."/>
            <person name="Wang C.M."/>
            <person name="Toyoda A."/>
            <person name="Minakuchi Y."/>
            <person name="Sekiguchi Y."/>
            <person name="Ueda K."/>
            <person name="Takano H."/>
            <person name="Sakai Y."/>
            <person name="Yokota A."/>
            <person name="Yabe S."/>
        </authorList>
    </citation>
    <scope>NUCLEOTIDE SEQUENCE</scope>
    <source>
        <strain evidence="3">COM3</strain>
    </source>
</reference>
<feature type="region of interest" description="Disordered" evidence="1">
    <location>
        <begin position="1"/>
        <end position="64"/>
    </location>
</feature>
<accession>A0A455SPE9</accession>
<evidence type="ECO:0000256" key="2">
    <source>
        <dbReference type="SAM" id="Phobius"/>
    </source>
</evidence>
<keyword evidence="2" id="KW-0472">Membrane</keyword>
<feature type="region of interest" description="Disordered" evidence="1">
    <location>
        <begin position="77"/>
        <end position="213"/>
    </location>
</feature>